<dbReference type="Proteomes" id="UP001549321">
    <property type="component" value="Unassembled WGS sequence"/>
</dbReference>
<accession>A0ABV2QZH2</accession>
<reference evidence="3 4" key="1">
    <citation type="submission" date="2024-06" db="EMBL/GenBank/DDBJ databases">
        <title>Sorghum-associated microbial communities from plants grown in Nebraska, USA.</title>
        <authorList>
            <person name="Schachtman D."/>
        </authorList>
    </citation>
    <scope>NUCLEOTIDE SEQUENCE [LARGE SCALE GENOMIC DNA]</scope>
    <source>
        <strain evidence="3 4">3207</strain>
    </source>
</reference>
<dbReference type="PANTHER" id="PTHR11941">
    <property type="entry name" value="ENOYL-COA HYDRATASE-RELATED"/>
    <property type="match status" value="1"/>
</dbReference>
<name>A0ABV2QZH2_9HYPH</name>
<evidence type="ECO:0000313" key="4">
    <source>
        <dbReference type="Proteomes" id="UP001549321"/>
    </source>
</evidence>
<dbReference type="InterPro" id="IPR001753">
    <property type="entry name" value="Enoyl-CoA_hydra/iso"/>
</dbReference>
<gene>
    <name evidence="3" type="ORF">ABIE08_002329</name>
</gene>
<dbReference type="GO" id="GO:0004300">
    <property type="term" value="F:enoyl-CoA hydratase activity"/>
    <property type="evidence" value="ECO:0007669"/>
    <property type="project" value="UniProtKB-EC"/>
</dbReference>
<organism evidence="3 4">
    <name type="scientific">Kaistia defluvii</name>
    <dbReference type="NCBI Taxonomy" id="410841"/>
    <lineage>
        <taxon>Bacteria</taxon>
        <taxon>Pseudomonadati</taxon>
        <taxon>Pseudomonadota</taxon>
        <taxon>Alphaproteobacteria</taxon>
        <taxon>Hyphomicrobiales</taxon>
        <taxon>Kaistiaceae</taxon>
        <taxon>Kaistia</taxon>
    </lineage>
</organism>
<keyword evidence="4" id="KW-1185">Reference proteome</keyword>
<evidence type="ECO:0000256" key="1">
    <source>
        <dbReference type="ARBA" id="ARBA00005254"/>
    </source>
</evidence>
<evidence type="ECO:0000256" key="2">
    <source>
        <dbReference type="ARBA" id="ARBA00023239"/>
    </source>
</evidence>
<protein>
    <submittedName>
        <fullName evidence="3">Enoyl-CoA hydratase</fullName>
        <ecNumber evidence="3">4.2.1.17</ecNumber>
    </submittedName>
</protein>
<dbReference type="RefSeq" id="WP_354551120.1">
    <property type="nucleotide sequence ID" value="NZ_JBEPSM010000001.1"/>
</dbReference>
<keyword evidence="2 3" id="KW-0456">Lyase</keyword>
<dbReference type="Gene3D" id="3.90.226.10">
    <property type="entry name" value="2-enoyl-CoA Hydratase, Chain A, domain 1"/>
    <property type="match status" value="1"/>
</dbReference>
<sequence length="262" mass="27784">MSDASEPPVRFEQDGAIAILTLARPDKLNALDEAAVEALGSLCRRIERDETIRAVILTGEGGKAFSAGGDIGGWSGKTPLEFGRFWLREGHAVFDALARLRQPVIAVLNGHALGGGLELAAVADLRIAESHVKLGLPEAGLGIIPGWSGTQRAVRRFGALAIRRMALFGEVFEAQAALELGLVDVVVATGEGMAEAKRLAAKVCERAPVATELTKMLINAAEGEERERVLETMAGMFAASTEDLAEGVAAFRDKRRPGFTGR</sequence>
<dbReference type="EC" id="4.2.1.17" evidence="3"/>
<comment type="caution">
    <text evidence="3">The sequence shown here is derived from an EMBL/GenBank/DDBJ whole genome shotgun (WGS) entry which is preliminary data.</text>
</comment>
<dbReference type="Pfam" id="PF00378">
    <property type="entry name" value="ECH_1"/>
    <property type="match status" value="1"/>
</dbReference>
<dbReference type="SUPFAM" id="SSF52096">
    <property type="entry name" value="ClpP/crotonase"/>
    <property type="match status" value="1"/>
</dbReference>
<comment type="similarity">
    <text evidence="1">Belongs to the enoyl-CoA hydratase/isomerase family.</text>
</comment>
<proteinExistence type="inferred from homology"/>
<dbReference type="PANTHER" id="PTHR11941:SF54">
    <property type="entry name" value="ENOYL-COA HYDRATASE, MITOCHONDRIAL"/>
    <property type="match status" value="1"/>
</dbReference>
<dbReference type="CDD" id="cd06558">
    <property type="entry name" value="crotonase-like"/>
    <property type="match status" value="1"/>
</dbReference>
<evidence type="ECO:0000313" key="3">
    <source>
        <dbReference type="EMBL" id="MET4634416.1"/>
    </source>
</evidence>
<dbReference type="InterPro" id="IPR014748">
    <property type="entry name" value="Enoyl-CoA_hydra_C"/>
</dbReference>
<dbReference type="Gene3D" id="1.10.12.10">
    <property type="entry name" value="Lyase 2-enoyl-coa Hydratase, Chain A, domain 2"/>
    <property type="match status" value="1"/>
</dbReference>
<dbReference type="EMBL" id="JBEPSM010000001">
    <property type="protein sequence ID" value="MET4634416.1"/>
    <property type="molecule type" value="Genomic_DNA"/>
</dbReference>
<dbReference type="InterPro" id="IPR029045">
    <property type="entry name" value="ClpP/crotonase-like_dom_sf"/>
</dbReference>